<keyword evidence="1" id="KW-1133">Transmembrane helix</keyword>
<dbReference type="Proteomes" id="UP001153076">
    <property type="component" value="Unassembled WGS sequence"/>
</dbReference>
<sequence>MVAGKPLWIWLKYVKLSYFCYCYGMLGRVPNGSEIVEAVEGDPNLQYDVWLHASVLKSRRRNVASEHIEGGKKLFIAFHKSKAQPKIRTKLIFDNPAFEKKSGRVGVVIVEGASNMIIEGEATVVTNTNKMMFISPKMGIVKPKSLSTARMNQHLLLFWWRLLSSTAHTMSLLCLNYRGLGATQAVSNLCGLLRRLEPKLVFLSKTKKRKSEREDLLGEFGNLHSIFVDAKGFALEQRARRHTDPQNLSLLLIASKILLLIIGFMILAILVTITLRTTIRRMVLWSKKGWIASTLIEMGPLLS</sequence>
<evidence type="ECO:0000313" key="3">
    <source>
        <dbReference type="Proteomes" id="UP001153076"/>
    </source>
</evidence>
<proteinExistence type="predicted"/>
<organism evidence="2 3">
    <name type="scientific">Carnegiea gigantea</name>
    <dbReference type="NCBI Taxonomy" id="171969"/>
    <lineage>
        <taxon>Eukaryota</taxon>
        <taxon>Viridiplantae</taxon>
        <taxon>Streptophyta</taxon>
        <taxon>Embryophyta</taxon>
        <taxon>Tracheophyta</taxon>
        <taxon>Spermatophyta</taxon>
        <taxon>Magnoliopsida</taxon>
        <taxon>eudicotyledons</taxon>
        <taxon>Gunneridae</taxon>
        <taxon>Pentapetalae</taxon>
        <taxon>Caryophyllales</taxon>
        <taxon>Cactineae</taxon>
        <taxon>Cactaceae</taxon>
        <taxon>Cactoideae</taxon>
        <taxon>Echinocereeae</taxon>
        <taxon>Carnegiea</taxon>
    </lineage>
</organism>
<keyword evidence="1" id="KW-0472">Membrane</keyword>
<accession>A0A9Q1GV89</accession>
<evidence type="ECO:0000313" key="2">
    <source>
        <dbReference type="EMBL" id="KAJ8425213.1"/>
    </source>
</evidence>
<name>A0A9Q1GV89_9CARY</name>
<gene>
    <name evidence="2" type="ORF">Cgig2_011802</name>
</gene>
<evidence type="ECO:0000256" key="1">
    <source>
        <dbReference type="SAM" id="Phobius"/>
    </source>
</evidence>
<feature type="transmembrane region" description="Helical" evidence="1">
    <location>
        <begin position="248"/>
        <end position="275"/>
    </location>
</feature>
<dbReference type="AlphaFoldDB" id="A0A9Q1GV89"/>
<dbReference type="OrthoDB" id="978193at2759"/>
<dbReference type="EMBL" id="JAKOGI010001518">
    <property type="protein sequence ID" value="KAJ8425213.1"/>
    <property type="molecule type" value="Genomic_DNA"/>
</dbReference>
<reference evidence="2" key="1">
    <citation type="submission" date="2022-04" db="EMBL/GenBank/DDBJ databases">
        <title>Carnegiea gigantea Genome sequencing and assembly v2.</title>
        <authorList>
            <person name="Copetti D."/>
            <person name="Sanderson M.J."/>
            <person name="Burquez A."/>
            <person name="Wojciechowski M.F."/>
        </authorList>
    </citation>
    <scope>NUCLEOTIDE SEQUENCE</scope>
    <source>
        <strain evidence="2">SGP5-SGP5p</strain>
        <tissue evidence="2">Aerial part</tissue>
    </source>
</reference>
<keyword evidence="3" id="KW-1185">Reference proteome</keyword>
<keyword evidence="1" id="KW-0812">Transmembrane</keyword>
<protein>
    <submittedName>
        <fullName evidence="2">Uncharacterized protein</fullName>
    </submittedName>
</protein>
<comment type="caution">
    <text evidence="2">The sequence shown here is derived from an EMBL/GenBank/DDBJ whole genome shotgun (WGS) entry which is preliminary data.</text>
</comment>